<feature type="chain" id="PRO_5026159029" evidence="1">
    <location>
        <begin position="25"/>
        <end position="242"/>
    </location>
</feature>
<evidence type="ECO:0000313" key="2">
    <source>
        <dbReference type="EMBL" id="NIE44382.1"/>
    </source>
</evidence>
<evidence type="ECO:0000256" key="1">
    <source>
        <dbReference type="SAM" id="SignalP"/>
    </source>
</evidence>
<feature type="signal peptide" evidence="1">
    <location>
        <begin position="1"/>
        <end position="24"/>
    </location>
</feature>
<sequence length="242" mass="25727">MISAMAMLMAALCLGPALPPLVEARGFTGLLPFSLKGVCGCCFGMLSPCLTMASLVSAFVIRASGERSESPVPLLPSGGYSSTECFCLAGLPEFQLLLSAGLSTSRWPSSNTGKWRSESDPLRLPPHVRLVGGAACSHLLSALHETLTSGASLVVLVQRSLARRFDEAYGHCQTIPELHSLQWPLCHAAAAICPFRGPQTDVSRHLRQWSVHLLFLLRFSLSPSSLAGDAAASLTVLHLPHA</sequence>
<organism evidence="2">
    <name type="scientific">Rhipicephalus microplus</name>
    <name type="common">Cattle tick</name>
    <name type="synonym">Boophilus microplus</name>
    <dbReference type="NCBI Taxonomy" id="6941"/>
    <lineage>
        <taxon>Eukaryota</taxon>
        <taxon>Metazoa</taxon>
        <taxon>Ecdysozoa</taxon>
        <taxon>Arthropoda</taxon>
        <taxon>Chelicerata</taxon>
        <taxon>Arachnida</taxon>
        <taxon>Acari</taxon>
        <taxon>Parasitiformes</taxon>
        <taxon>Ixodida</taxon>
        <taxon>Ixodoidea</taxon>
        <taxon>Ixodidae</taxon>
        <taxon>Rhipicephalinae</taxon>
        <taxon>Rhipicephalus</taxon>
        <taxon>Boophilus</taxon>
    </lineage>
</organism>
<dbReference type="AlphaFoldDB" id="A0A6G5A048"/>
<reference evidence="2" key="1">
    <citation type="submission" date="2020-03" db="EMBL/GenBank/DDBJ databases">
        <title>A transcriptome and proteome of the tick Rhipicephalus microplus shaped by the genetic composition of its hosts and developmental stage.</title>
        <authorList>
            <person name="Garcia G.R."/>
            <person name="Ribeiro J.M.C."/>
            <person name="Maruyama S.R."/>
            <person name="Gardinasse L.G."/>
            <person name="Nelson K."/>
            <person name="Ferreira B.R."/>
            <person name="Andrade T.G."/>
            <person name="Santos I.K.F.M."/>
        </authorList>
    </citation>
    <scope>NUCLEOTIDE SEQUENCE</scope>
    <source>
        <strain evidence="2">NSGR</strain>
        <tissue evidence="2">Salivary glands</tissue>
    </source>
</reference>
<dbReference type="EMBL" id="GIKN01002109">
    <property type="protein sequence ID" value="NIE44382.1"/>
    <property type="molecule type" value="Transcribed_RNA"/>
</dbReference>
<proteinExistence type="predicted"/>
<protein>
    <submittedName>
        <fullName evidence="2">Putative secreted protein</fullName>
    </submittedName>
</protein>
<keyword evidence="1" id="KW-0732">Signal</keyword>
<accession>A0A6G5A048</accession>
<name>A0A6G5A048_RHIMP</name>